<evidence type="ECO:0000259" key="6">
    <source>
        <dbReference type="Pfam" id="PF01609"/>
    </source>
</evidence>
<evidence type="ECO:0000313" key="9">
    <source>
        <dbReference type="Proteomes" id="UP000631421"/>
    </source>
</evidence>
<dbReference type="Proteomes" id="UP000631421">
    <property type="component" value="Unassembled WGS sequence"/>
</dbReference>
<protein>
    <submittedName>
        <fullName evidence="8">IS5 family transposase</fullName>
    </submittedName>
</protein>
<dbReference type="EMBL" id="JACJPY010000020">
    <property type="protein sequence ID" value="MBD2150178.1"/>
    <property type="molecule type" value="Genomic_DNA"/>
</dbReference>
<dbReference type="NCBIfam" id="NF033581">
    <property type="entry name" value="transpos_IS5_4"/>
    <property type="match status" value="1"/>
</dbReference>
<dbReference type="InterPro" id="IPR008490">
    <property type="entry name" value="Transposase_InsH_N"/>
</dbReference>
<comment type="similarity">
    <text evidence="2">Belongs to the transposase 11 family.</text>
</comment>
<dbReference type="GO" id="GO:0006313">
    <property type="term" value="P:DNA transposition"/>
    <property type="evidence" value="ECO:0007669"/>
    <property type="project" value="InterPro"/>
</dbReference>
<gene>
    <name evidence="8" type="ORF">H6F44_08610</name>
</gene>
<evidence type="ECO:0000256" key="2">
    <source>
        <dbReference type="ARBA" id="ARBA00010075"/>
    </source>
</evidence>
<keyword evidence="3" id="KW-0815">Transposition</keyword>
<evidence type="ECO:0000313" key="8">
    <source>
        <dbReference type="EMBL" id="MBD2150178.1"/>
    </source>
</evidence>
<dbReference type="InterPro" id="IPR002559">
    <property type="entry name" value="Transposase_11"/>
</dbReference>
<evidence type="ECO:0000259" key="7">
    <source>
        <dbReference type="Pfam" id="PF05598"/>
    </source>
</evidence>
<proteinExistence type="inferred from homology"/>
<dbReference type="GO" id="GO:0003677">
    <property type="term" value="F:DNA binding"/>
    <property type="evidence" value="ECO:0007669"/>
    <property type="project" value="UniProtKB-KW"/>
</dbReference>
<evidence type="ECO:0000256" key="4">
    <source>
        <dbReference type="ARBA" id="ARBA00023125"/>
    </source>
</evidence>
<accession>A0A926USZ4</accession>
<dbReference type="AlphaFoldDB" id="A0A926USZ4"/>
<keyword evidence="5" id="KW-0233">DNA recombination</keyword>
<feature type="domain" description="Transposase IS4-like" evidence="6">
    <location>
        <begin position="141"/>
        <end position="332"/>
    </location>
</feature>
<feature type="domain" description="Transposase InsH N-terminal" evidence="7">
    <location>
        <begin position="22"/>
        <end position="113"/>
    </location>
</feature>
<dbReference type="Pfam" id="PF01609">
    <property type="entry name" value="DDE_Tnp_1"/>
    <property type="match status" value="1"/>
</dbReference>
<evidence type="ECO:0000256" key="5">
    <source>
        <dbReference type="ARBA" id="ARBA00023172"/>
    </source>
</evidence>
<dbReference type="PANTHER" id="PTHR35604">
    <property type="entry name" value="TRANSPOSASE INSH FOR INSERTION SEQUENCE ELEMENT IS5A-RELATED"/>
    <property type="match status" value="1"/>
</dbReference>
<evidence type="ECO:0000256" key="1">
    <source>
        <dbReference type="ARBA" id="ARBA00003544"/>
    </source>
</evidence>
<reference evidence="8 9" key="1">
    <citation type="journal article" date="2015" name="ISME J.">
        <title>Draft Genome Sequence of Streptomyces incarnatus NRRL8089, which Produces the Nucleoside Antibiotic Sinefungin.</title>
        <authorList>
            <person name="Oshima K."/>
            <person name="Hattori M."/>
            <person name="Shimizu H."/>
            <person name="Fukuda K."/>
            <person name="Nemoto M."/>
            <person name="Inagaki K."/>
            <person name="Tamura T."/>
        </authorList>
    </citation>
    <scope>NUCLEOTIDE SEQUENCE [LARGE SCALE GENOMIC DNA]</scope>
    <source>
        <strain evidence="8 9">FACHB-1277</strain>
    </source>
</reference>
<sequence>MQDRQTNIFDFEKYEVKHSSFKNSLLELNKIIDWASFLPILNEAFKKEKKSTGGRKPYDRILMLKILILQSQYNLSDDQTEYQIYDRRSFREFLGLSIGDEIPDAKTIWLFKDKLAKKGTVEKLFKHFGEQLNGNGYRAQKGQIIDASIIPVPKQRNSREENAQIKEGEIPEAWKEQPNKLEQKDTDARWTKKNDISYYGYKNHVDIDVKHKLIREYEVTDAAVHDSQVVDAIIDPHNTNADVYADSAYRSVAQEEKFAADGYRSKVHHKGTKSKPLSEFKQEVNHHRSKVRAKVEHIFGNQMMMMGSKLMRCIGMSRAKACIGLRNLVYNMHRFVFLTKLKVTSA</sequence>
<comment type="function">
    <text evidence="1">Involved in the transposition of the insertion sequence IS5.</text>
</comment>
<name>A0A926USZ4_9CYAN</name>
<dbReference type="GO" id="GO:0004803">
    <property type="term" value="F:transposase activity"/>
    <property type="evidence" value="ECO:0007669"/>
    <property type="project" value="InterPro"/>
</dbReference>
<organism evidence="8 9">
    <name type="scientific">Pseudanabaena cinerea FACHB-1277</name>
    <dbReference type="NCBI Taxonomy" id="2949581"/>
    <lineage>
        <taxon>Bacteria</taxon>
        <taxon>Bacillati</taxon>
        <taxon>Cyanobacteriota</taxon>
        <taxon>Cyanophyceae</taxon>
        <taxon>Pseudanabaenales</taxon>
        <taxon>Pseudanabaenaceae</taxon>
        <taxon>Pseudanabaena</taxon>
        <taxon>Pseudanabaena cinerea</taxon>
    </lineage>
</organism>
<dbReference type="PANTHER" id="PTHR35604:SF2">
    <property type="entry name" value="TRANSPOSASE INSH FOR INSERTION SEQUENCE ELEMENT IS5A-RELATED"/>
    <property type="match status" value="1"/>
</dbReference>
<dbReference type="RefSeq" id="WP_190350543.1">
    <property type="nucleotide sequence ID" value="NZ_JACJPY010000020.1"/>
</dbReference>
<keyword evidence="4" id="KW-0238">DNA-binding</keyword>
<keyword evidence="9" id="KW-1185">Reference proteome</keyword>
<comment type="caution">
    <text evidence="8">The sequence shown here is derived from an EMBL/GenBank/DDBJ whole genome shotgun (WGS) entry which is preliminary data.</text>
</comment>
<dbReference type="Pfam" id="PF05598">
    <property type="entry name" value="DUF772"/>
    <property type="match status" value="1"/>
</dbReference>
<dbReference type="InterPro" id="IPR047959">
    <property type="entry name" value="Transpos_IS5"/>
</dbReference>
<evidence type="ECO:0000256" key="3">
    <source>
        <dbReference type="ARBA" id="ARBA00022578"/>
    </source>
</evidence>